<dbReference type="PANTHER" id="PTHR31635:SF196">
    <property type="entry name" value="REVERSE TRANSCRIPTASE DOMAIN-CONTAINING PROTEIN-RELATED"/>
    <property type="match status" value="1"/>
</dbReference>
<proteinExistence type="predicted"/>
<dbReference type="InterPro" id="IPR043502">
    <property type="entry name" value="DNA/RNA_pol_sf"/>
</dbReference>
<dbReference type="AlphaFoldDB" id="A0A8K9WU53"/>
<evidence type="ECO:0000313" key="2">
    <source>
        <dbReference type="Ensembl" id="ENSOMYP00000123331.1"/>
    </source>
</evidence>
<dbReference type="Ensembl" id="ENSOMYT00000134948.1">
    <property type="protein sequence ID" value="ENSOMYP00000123331.1"/>
    <property type="gene ID" value="ENSOMYG00000056956.1"/>
</dbReference>
<dbReference type="Pfam" id="PF00078">
    <property type="entry name" value="RVT_1"/>
    <property type="match status" value="1"/>
</dbReference>
<name>A0A8K9WU53_ONCMY</name>
<evidence type="ECO:0000259" key="1">
    <source>
        <dbReference type="PROSITE" id="PS50878"/>
    </source>
</evidence>
<reference evidence="2" key="1">
    <citation type="submission" date="2025-08" db="UniProtKB">
        <authorList>
            <consortium name="Ensembl"/>
        </authorList>
    </citation>
    <scope>IDENTIFICATION</scope>
</reference>
<sequence length="725" mass="84268">MKMVLNDIIAPTQNYSVPGRDIADTIITLRDVINKMNSDKRGGIVLSIDFNKAFDRVEHDFMFRVLEKYGFGNRIIGWIKLLYRKAKSRVKCNGVLTDSFVLERSVRQGCPLSALLYVLSVEPLAAYLKKDNFINCVETPQGGFSLIHQYADDTTITVRDEGSVKRVMECFKVYEQASGAKVNMEKSVIMYVGKINEGIFPFKMVNDYFKVLGVFLGVKEQEARDLTWSGVINKVRKVVNMWRRRSLKLKGKVIVVNSLLMSIFIHVMNVLDVPEWVLSEINKILVDFLWDGKGAKISFKTLIAGYEEGGLKLVDLNVRKKAIRVKMVRKYLYGELDYGWKRFFKEYLQEVGRMEDNGLLMCMKKEMLGNIPLFYREVFEAWGEFLPNIYYECTILDNILNQPIFLNPKIQYNNKMLFCKYFMRAGMRQIGDILYEVIPGFLPCQAIFDNVDEENDEISRTTVENMYKRILGCLPGEWGVLINKEVATRAKGLPVLYYESNGKKYDLSGLKVKKVYEKFILREIKTPASEKVWSRVFANIDVKSIWKNVNVKYNSIECEDNDFKLKHNRIFTNVVLHQINRDVKRECDICGTGAENFMHFFIECSRLEEFHTFLKGILVQHWGEEIVAGVEWRRLFLFGLTGKSKVFNFYLMNFVLSHARYAVRLRRNLGHYEGKIVSVEVLFRSILEKDIEIIYKYGGCNFEKLFVWGSTFIEIESNGKLGFNY</sequence>
<dbReference type="Proteomes" id="UP000694395">
    <property type="component" value="Unassembled WGS sequence"/>
</dbReference>
<organism evidence="2 3">
    <name type="scientific">Oncorhynchus mykiss</name>
    <name type="common">Rainbow trout</name>
    <name type="synonym">Salmo gairdneri</name>
    <dbReference type="NCBI Taxonomy" id="8022"/>
    <lineage>
        <taxon>Eukaryota</taxon>
        <taxon>Metazoa</taxon>
        <taxon>Chordata</taxon>
        <taxon>Craniata</taxon>
        <taxon>Vertebrata</taxon>
        <taxon>Euteleostomi</taxon>
        <taxon>Actinopterygii</taxon>
        <taxon>Neopterygii</taxon>
        <taxon>Teleostei</taxon>
        <taxon>Protacanthopterygii</taxon>
        <taxon>Salmoniformes</taxon>
        <taxon>Salmonidae</taxon>
        <taxon>Salmoninae</taxon>
        <taxon>Oncorhynchus</taxon>
    </lineage>
</organism>
<accession>A0A8K9WU53</accession>
<dbReference type="SUPFAM" id="SSF56672">
    <property type="entry name" value="DNA/RNA polymerases"/>
    <property type="match status" value="1"/>
</dbReference>
<dbReference type="PANTHER" id="PTHR31635">
    <property type="entry name" value="REVERSE TRANSCRIPTASE DOMAIN-CONTAINING PROTEIN-RELATED"/>
    <property type="match status" value="1"/>
</dbReference>
<reference evidence="2" key="2">
    <citation type="submission" date="2025-09" db="UniProtKB">
        <authorList>
            <consortium name="Ensembl"/>
        </authorList>
    </citation>
    <scope>IDENTIFICATION</scope>
</reference>
<keyword evidence="3" id="KW-1185">Reference proteome</keyword>
<dbReference type="GeneTree" id="ENSGT00940000176278"/>
<dbReference type="InterPro" id="IPR000477">
    <property type="entry name" value="RT_dom"/>
</dbReference>
<feature type="domain" description="Reverse transcriptase" evidence="1">
    <location>
        <begin position="1"/>
        <end position="216"/>
    </location>
</feature>
<protein>
    <recommendedName>
        <fullName evidence="1">Reverse transcriptase domain-containing protein</fullName>
    </recommendedName>
</protein>
<evidence type="ECO:0000313" key="3">
    <source>
        <dbReference type="Proteomes" id="UP000694395"/>
    </source>
</evidence>
<dbReference type="CDD" id="cd01650">
    <property type="entry name" value="RT_nLTR_like"/>
    <property type="match status" value="1"/>
</dbReference>
<dbReference type="PROSITE" id="PS50878">
    <property type="entry name" value="RT_POL"/>
    <property type="match status" value="1"/>
</dbReference>